<evidence type="ECO:0000256" key="7">
    <source>
        <dbReference type="ARBA" id="ARBA00023136"/>
    </source>
</evidence>
<dbReference type="EMBL" id="AP026830">
    <property type="protein sequence ID" value="BDR93107.1"/>
    <property type="molecule type" value="Genomic_DNA"/>
</dbReference>
<dbReference type="PANTHER" id="PTHR42982">
    <property type="entry name" value="SEC-INDEPENDENT PROTEIN TRANSLOCASE PROTEIN TATA"/>
    <property type="match status" value="1"/>
</dbReference>
<evidence type="ECO:0000256" key="1">
    <source>
        <dbReference type="ARBA" id="ARBA00004167"/>
    </source>
</evidence>
<name>A0A830EN08_9CREN</name>
<dbReference type="OrthoDB" id="27754at2157"/>
<dbReference type="PANTHER" id="PTHR42982:SF1">
    <property type="entry name" value="SEC-INDEPENDENT PROTEIN TRANSLOCASE PROTEIN TATA"/>
    <property type="match status" value="1"/>
</dbReference>
<reference evidence="9" key="4">
    <citation type="journal article" date="2023" name="Microbiol. Resour. Announc.">
        <title>Complete Genome Sequence of Vulcanisaeta souniana Strain IC-059, a Hyperthermophilic Archaeon Isolated from Hot Spring Water in Japan.</title>
        <authorList>
            <person name="Kato S."/>
            <person name="Itoh T."/>
            <person name="Wu L."/>
            <person name="Ma J."/>
            <person name="Ohkuma M."/>
        </authorList>
    </citation>
    <scope>NUCLEOTIDE SEQUENCE</scope>
    <source>
        <strain evidence="9">JCM 11219</strain>
    </source>
</reference>
<dbReference type="Pfam" id="PF02416">
    <property type="entry name" value="TatA_B_E"/>
    <property type="match status" value="1"/>
</dbReference>
<comment type="subcellular location">
    <subcellularLocation>
        <location evidence="1">Membrane</location>
        <topology evidence="1">Single-pass membrane protein</topology>
    </subcellularLocation>
</comment>
<keyword evidence="4" id="KW-0653">Protein transport</keyword>
<evidence type="ECO:0000313" key="12">
    <source>
        <dbReference type="Proteomes" id="UP001060771"/>
    </source>
</evidence>
<evidence type="ECO:0000313" key="10">
    <source>
        <dbReference type="EMBL" id="GGI86824.1"/>
    </source>
</evidence>
<keyword evidence="3 8" id="KW-0812">Transmembrane</keyword>
<reference evidence="12" key="3">
    <citation type="submission" date="2022-09" db="EMBL/GenBank/DDBJ databases">
        <title>Complete genome sequence of Vulcanisaeta souniana.</title>
        <authorList>
            <person name="Kato S."/>
            <person name="Itoh T."/>
            <person name="Ohkuma M."/>
        </authorList>
    </citation>
    <scope>NUCLEOTIDE SEQUENCE [LARGE SCALE GENOMIC DNA]</scope>
    <source>
        <strain evidence="12">JCM 11219</strain>
    </source>
</reference>
<proteinExistence type="predicted"/>
<evidence type="ECO:0000256" key="8">
    <source>
        <dbReference type="SAM" id="Phobius"/>
    </source>
</evidence>
<reference evidence="10" key="1">
    <citation type="journal article" date="2014" name="Int. J. Syst. Evol. Microbiol.">
        <title>Complete genome sequence of Corynebacterium casei LMG S-19264T (=DSM 44701T), isolated from a smear-ripened cheese.</title>
        <authorList>
            <consortium name="US DOE Joint Genome Institute (JGI-PGF)"/>
            <person name="Walter F."/>
            <person name="Albersmeier A."/>
            <person name="Kalinowski J."/>
            <person name="Ruckert C."/>
        </authorList>
    </citation>
    <scope>NUCLEOTIDE SEQUENCE</scope>
    <source>
        <strain evidence="10">JCM 11219</strain>
    </source>
</reference>
<evidence type="ECO:0000256" key="5">
    <source>
        <dbReference type="ARBA" id="ARBA00022989"/>
    </source>
</evidence>
<dbReference type="Gene3D" id="1.20.5.3310">
    <property type="match status" value="1"/>
</dbReference>
<keyword evidence="12" id="KW-1185">Reference proteome</keyword>
<dbReference type="EMBL" id="BMNM01000016">
    <property type="protein sequence ID" value="GGI86824.1"/>
    <property type="molecule type" value="Genomic_DNA"/>
</dbReference>
<dbReference type="Proteomes" id="UP000657075">
    <property type="component" value="Unassembled WGS sequence"/>
</dbReference>
<dbReference type="AlphaFoldDB" id="A0A830EN08"/>
<evidence type="ECO:0000256" key="3">
    <source>
        <dbReference type="ARBA" id="ARBA00022692"/>
    </source>
</evidence>
<feature type="transmembrane region" description="Helical" evidence="8">
    <location>
        <begin position="6"/>
        <end position="30"/>
    </location>
</feature>
<sequence length="137" mass="15184">MILILMGVLLFIDTQTLILIIIAFIVLVIWGPSKIPQLARSLGQSIREFRRGAAENEPEPELIEVAKKLGIDPSGKSRDELLAEINKALGQQRNGPATTKASVDPKVLEIAEKLGIDTRGKSEEDLIKEINWRMSNK</sequence>
<protein>
    <recommendedName>
        <fullName evidence="13">Sec-independent protein translocase protein TatA</fullName>
    </recommendedName>
</protein>
<evidence type="ECO:0008006" key="13">
    <source>
        <dbReference type="Google" id="ProtNLM"/>
    </source>
</evidence>
<evidence type="ECO:0000256" key="4">
    <source>
        <dbReference type="ARBA" id="ARBA00022927"/>
    </source>
</evidence>
<dbReference type="GO" id="GO:0016020">
    <property type="term" value="C:membrane"/>
    <property type="evidence" value="ECO:0007669"/>
    <property type="project" value="UniProtKB-ARBA"/>
</dbReference>
<gene>
    <name evidence="10" type="ORF">GCM10007112_24670</name>
    <name evidence="9" type="ORF">Vsou_22000</name>
</gene>
<keyword evidence="7 8" id="KW-0472">Membrane</keyword>
<evidence type="ECO:0000256" key="6">
    <source>
        <dbReference type="ARBA" id="ARBA00023010"/>
    </source>
</evidence>
<evidence type="ECO:0000313" key="11">
    <source>
        <dbReference type="Proteomes" id="UP000657075"/>
    </source>
</evidence>
<keyword evidence="6" id="KW-0811">Translocation</keyword>
<dbReference type="Proteomes" id="UP001060771">
    <property type="component" value="Chromosome"/>
</dbReference>
<evidence type="ECO:0000256" key="2">
    <source>
        <dbReference type="ARBA" id="ARBA00022448"/>
    </source>
</evidence>
<organism evidence="10 11">
    <name type="scientific">Vulcanisaeta souniana JCM 11219</name>
    <dbReference type="NCBI Taxonomy" id="1293586"/>
    <lineage>
        <taxon>Archaea</taxon>
        <taxon>Thermoproteota</taxon>
        <taxon>Thermoprotei</taxon>
        <taxon>Thermoproteales</taxon>
        <taxon>Thermoproteaceae</taxon>
        <taxon>Vulcanisaeta</taxon>
    </lineage>
</organism>
<reference evidence="10" key="2">
    <citation type="submission" date="2020-09" db="EMBL/GenBank/DDBJ databases">
        <authorList>
            <person name="Sun Q."/>
            <person name="Ohkuma M."/>
        </authorList>
    </citation>
    <scope>NUCLEOTIDE SEQUENCE</scope>
    <source>
        <strain evidence="10">JCM 11219</strain>
    </source>
</reference>
<dbReference type="GO" id="GO:0015031">
    <property type="term" value="P:protein transport"/>
    <property type="evidence" value="ECO:0007669"/>
    <property type="project" value="UniProtKB-KW"/>
</dbReference>
<keyword evidence="5 8" id="KW-1133">Transmembrane helix</keyword>
<dbReference type="InterPro" id="IPR003369">
    <property type="entry name" value="TatA/B/E"/>
</dbReference>
<keyword evidence="2" id="KW-0813">Transport</keyword>
<accession>A0A830EN08</accession>
<evidence type="ECO:0000313" key="9">
    <source>
        <dbReference type="EMBL" id="BDR93107.1"/>
    </source>
</evidence>